<proteinExistence type="predicted"/>
<dbReference type="AlphaFoldDB" id="A0A1H3Q2D1"/>
<gene>
    <name evidence="2" type="ORF">SAMN05421504_10959</name>
</gene>
<dbReference type="STRING" id="589385.SAMN05421504_10959"/>
<organism evidence="2 3">
    <name type="scientific">Amycolatopsis xylanica</name>
    <dbReference type="NCBI Taxonomy" id="589385"/>
    <lineage>
        <taxon>Bacteria</taxon>
        <taxon>Bacillati</taxon>
        <taxon>Actinomycetota</taxon>
        <taxon>Actinomycetes</taxon>
        <taxon>Pseudonocardiales</taxon>
        <taxon>Pseudonocardiaceae</taxon>
        <taxon>Amycolatopsis</taxon>
    </lineage>
</organism>
<evidence type="ECO:0000313" key="2">
    <source>
        <dbReference type="EMBL" id="SDZ07400.1"/>
    </source>
</evidence>
<accession>A0A1H3Q2D1</accession>
<name>A0A1H3Q2D1_9PSEU</name>
<evidence type="ECO:0000259" key="1">
    <source>
        <dbReference type="Pfam" id="PF19809"/>
    </source>
</evidence>
<dbReference type="Proteomes" id="UP000199515">
    <property type="component" value="Unassembled WGS sequence"/>
</dbReference>
<reference evidence="2 3" key="1">
    <citation type="submission" date="2016-10" db="EMBL/GenBank/DDBJ databases">
        <authorList>
            <person name="de Groot N.N."/>
        </authorList>
    </citation>
    <scope>NUCLEOTIDE SEQUENCE [LARGE SCALE GENOMIC DNA]</scope>
    <source>
        <strain evidence="2 3">CPCC 202699</strain>
    </source>
</reference>
<feature type="domain" description="DUF6292" evidence="1">
    <location>
        <begin position="13"/>
        <end position="96"/>
    </location>
</feature>
<dbReference type="OrthoDB" id="4190452at2"/>
<keyword evidence="3" id="KW-1185">Reference proteome</keyword>
<sequence length="131" mass="13938">MDAQTVASGLAGYVSEVASALGVAREAVTFEVSDTATAYVGLSTRRADRPDRDLMLIWSERHGWAVAVEAEPDRAAYFGGEDLVPEPARVARFVAEVLGGDGRGQARPRFAVTGDRAGLAAKLARYISAQR</sequence>
<dbReference type="Pfam" id="PF19809">
    <property type="entry name" value="DUF6292"/>
    <property type="match status" value="1"/>
</dbReference>
<protein>
    <recommendedName>
        <fullName evidence="1">DUF6292 domain-containing protein</fullName>
    </recommendedName>
</protein>
<dbReference type="RefSeq" id="WP_091296188.1">
    <property type="nucleotide sequence ID" value="NZ_FNON01000009.1"/>
</dbReference>
<dbReference type="InterPro" id="IPR046259">
    <property type="entry name" value="DUF6292"/>
</dbReference>
<dbReference type="EMBL" id="FNON01000009">
    <property type="protein sequence ID" value="SDZ07400.1"/>
    <property type="molecule type" value="Genomic_DNA"/>
</dbReference>
<evidence type="ECO:0000313" key="3">
    <source>
        <dbReference type="Proteomes" id="UP000199515"/>
    </source>
</evidence>